<gene>
    <name evidence="1" type="ORF">G6F50_018004</name>
</gene>
<evidence type="ECO:0000313" key="2">
    <source>
        <dbReference type="Proteomes" id="UP000740926"/>
    </source>
</evidence>
<evidence type="ECO:0000313" key="1">
    <source>
        <dbReference type="EMBL" id="KAG1529431.1"/>
    </source>
</evidence>
<dbReference type="AntiFam" id="ANF00149">
    <property type="entry name" value="Shadow ORF (opposite cshA)"/>
</dbReference>
<dbReference type="Proteomes" id="UP000740926">
    <property type="component" value="Unassembled WGS sequence"/>
</dbReference>
<protein>
    <submittedName>
        <fullName evidence="1">Uncharacterized protein</fullName>
    </submittedName>
</protein>
<dbReference type="EMBL" id="JAANIU010015158">
    <property type="protein sequence ID" value="KAG1529431.1"/>
    <property type="molecule type" value="Genomic_DNA"/>
</dbReference>
<proteinExistence type="predicted"/>
<organism evidence="1 2">
    <name type="scientific">Rhizopus delemar</name>
    <dbReference type="NCBI Taxonomy" id="936053"/>
    <lineage>
        <taxon>Eukaryota</taxon>
        <taxon>Fungi</taxon>
        <taxon>Fungi incertae sedis</taxon>
        <taxon>Mucoromycota</taxon>
        <taxon>Mucoromycotina</taxon>
        <taxon>Mucoromycetes</taxon>
        <taxon>Mucorales</taxon>
        <taxon>Mucorineae</taxon>
        <taxon>Rhizopodaceae</taxon>
        <taxon>Rhizopus</taxon>
    </lineage>
</organism>
<reference evidence="1 2" key="1">
    <citation type="journal article" date="2020" name="Microb. Genom.">
        <title>Genetic diversity of clinical and environmental Mucorales isolates obtained from an investigation of mucormycosis cases among solid organ transplant recipients.</title>
        <authorList>
            <person name="Nguyen M.H."/>
            <person name="Kaul D."/>
            <person name="Muto C."/>
            <person name="Cheng S.J."/>
            <person name="Richter R.A."/>
            <person name="Bruno V.M."/>
            <person name="Liu G."/>
            <person name="Beyhan S."/>
            <person name="Sundermann A.J."/>
            <person name="Mounaud S."/>
            <person name="Pasculle A.W."/>
            <person name="Nierman W.C."/>
            <person name="Driscoll E."/>
            <person name="Cumbie R."/>
            <person name="Clancy C.J."/>
            <person name="Dupont C.L."/>
        </authorList>
    </citation>
    <scope>NUCLEOTIDE SEQUENCE [LARGE SCALE GENOMIC DNA]</scope>
    <source>
        <strain evidence="1 2">GL24</strain>
    </source>
</reference>
<accession>A0A9P6XNX4</accession>
<comment type="caution">
    <text evidence="1">The sequence shown here is derived from an EMBL/GenBank/DDBJ whole genome shotgun (WGS) entry which is preliminary data.</text>
</comment>
<name>A0A9P6XNX4_9FUNG</name>
<keyword evidence="2" id="KW-1185">Reference proteome</keyword>
<sequence>MHLGGQFAGRGQDQRARLARAAAHFLRGGAQVLQQRQAEGGGLAGAGLSAGQQVATGQRQRDRLLLDRGRVFVALLGERTQQEGRQAQRFKRH</sequence>
<dbReference type="AlphaFoldDB" id="A0A9P6XNX4"/>